<dbReference type="Proteomes" id="UP001331936">
    <property type="component" value="Unassembled WGS sequence"/>
</dbReference>
<keyword evidence="3 6" id="KW-0560">Oxidoreductase</keyword>
<keyword evidence="1" id="KW-0285">Flavoprotein</keyword>
<evidence type="ECO:0000313" key="6">
    <source>
        <dbReference type="EMBL" id="MEE2030956.1"/>
    </source>
</evidence>
<feature type="domain" description="Luciferase-like" evidence="5">
    <location>
        <begin position="6"/>
        <end position="225"/>
    </location>
</feature>
<gene>
    <name evidence="6" type="ORF">Q8814_02300</name>
</gene>
<evidence type="ECO:0000256" key="4">
    <source>
        <dbReference type="ARBA" id="ARBA00023033"/>
    </source>
</evidence>
<evidence type="ECO:0000256" key="3">
    <source>
        <dbReference type="ARBA" id="ARBA00023002"/>
    </source>
</evidence>
<dbReference type="SUPFAM" id="SSF51679">
    <property type="entry name" value="Bacterial luciferase-like"/>
    <property type="match status" value="1"/>
</dbReference>
<evidence type="ECO:0000256" key="1">
    <source>
        <dbReference type="ARBA" id="ARBA00022630"/>
    </source>
</evidence>
<dbReference type="CDD" id="cd01097">
    <property type="entry name" value="Tetrahydromethanopterin_reductase"/>
    <property type="match status" value="1"/>
</dbReference>
<dbReference type="GO" id="GO:0016491">
    <property type="term" value="F:oxidoreductase activity"/>
    <property type="evidence" value="ECO:0007669"/>
    <property type="project" value="UniProtKB-KW"/>
</dbReference>
<comment type="caution">
    <text evidence="6">The sequence shown here is derived from an EMBL/GenBank/DDBJ whole genome shotgun (WGS) entry which is preliminary data.</text>
</comment>
<keyword evidence="4" id="KW-0503">Monooxygenase</keyword>
<evidence type="ECO:0000256" key="2">
    <source>
        <dbReference type="ARBA" id="ARBA00022643"/>
    </source>
</evidence>
<dbReference type="Gene3D" id="3.20.20.30">
    <property type="entry name" value="Luciferase-like domain"/>
    <property type="match status" value="1"/>
</dbReference>
<dbReference type="PANTHER" id="PTHR42847:SF4">
    <property type="entry name" value="ALKANESULFONATE MONOOXYGENASE-RELATED"/>
    <property type="match status" value="1"/>
</dbReference>
<protein>
    <submittedName>
        <fullName evidence="6">LLM class flavin-dependent oxidoreductase</fullName>
        <ecNumber evidence="6">1.-.-.-</ecNumber>
    </submittedName>
</protein>
<accession>A0ABU7JLN6</accession>
<evidence type="ECO:0000259" key="5">
    <source>
        <dbReference type="Pfam" id="PF00296"/>
    </source>
</evidence>
<organism evidence="6 7">
    <name type="scientific">Rhodococcus chondri</name>
    <dbReference type="NCBI Taxonomy" id="3065941"/>
    <lineage>
        <taxon>Bacteria</taxon>
        <taxon>Bacillati</taxon>
        <taxon>Actinomycetota</taxon>
        <taxon>Actinomycetes</taxon>
        <taxon>Mycobacteriales</taxon>
        <taxon>Nocardiaceae</taxon>
        <taxon>Rhodococcus</taxon>
    </lineage>
</organism>
<proteinExistence type="predicted"/>
<sequence length="276" mass="29631">MGQIRFGYFLTPAAAEAGTLLRTARTLDRLGFDLVGIQDHPYQRRFLDSWTLLTAVAVSTQHLTVFPDVACLPLRPPAVLAKSAASLDVLTGGRVEMGVGAGGFWDAIAAFGGPRRAAGEAVRALAEAIEVMRLMWSAERSVRFDGEFYSLGGVHPGPRPAHPIGIWLGAYKPRMLWLIGEHADGWVPSLGFAGPEGLAEATATLDAAAEKAGRDPASIRRVLNVGADVPVDELPDLLIRIATELRFDSFVFDGPADEAALTHLAREVFPRVRNAV</sequence>
<dbReference type="InterPro" id="IPR011251">
    <property type="entry name" value="Luciferase-like_dom"/>
</dbReference>
<dbReference type="PANTHER" id="PTHR42847">
    <property type="entry name" value="ALKANESULFONATE MONOOXYGENASE"/>
    <property type="match status" value="1"/>
</dbReference>
<name>A0ABU7JLN6_9NOCA</name>
<dbReference type="RefSeq" id="WP_330150377.1">
    <property type="nucleotide sequence ID" value="NZ_JAUZMZ010000006.1"/>
</dbReference>
<evidence type="ECO:0000313" key="7">
    <source>
        <dbReference type="Proteomes" id="UP001331936"/>
    </source>
</evidence>
<dbReference type="EC" id="1.-.-.-" evidence="6"/>
<keyword evidence="2" id="KW-0288">FMN</keyword>
<dbReference type="InterPro" id="IPR050172">
    <property type="entry name" value="SsuD_RutA_monooxygenase"/>
</dbReference>
<dbReference type="Pfam" id="PF00296">
    <property type="entry name" value="Bac_luciferase"/>
    <property type="match status" value="1"/>
</dbReference>
<dbReference type="InterPro" id="IPR036661">
    <property type="entry name" value="Luciferase-like_sf"/>
</dbReference>
<dbReference type="EMBL" id="JAUZMZ010000006">
    <property type="protein sequence ID" value="MEE2030956.1"/>
    <property type="molecule type" value="Genomic_DNA"/>
</dbReference>
<reference evidence="6 7" key="1">
    <citation type="submission" date="2023-08" db="EMBL/GenBank/DDBJ databases">
        <authorList>
            <person name="Girao M."/>
            <person name="Carvalho M.F."/>
        </authorList>
    </citation>
    <scope>NUCLEOTIDE SEQUENCE [LARGE SCALE GENOMIC DNA]</scope>
    <source>
        <strain evidence="6 7">CC-R104</strain>
    </source>
</reference>
<keyword evidence="7" id="KW-1185">Reference proteome</keyword>